<evidence type="ECO:0000256" key="1">
    <source>
        <dbReference type="SAM" id="MobiDB-lite"/>
    </source>
</evidence>
<keyword evidence="3" id="KW-1185">Reference proteome</keyword>
<dbReference type="InParanoid" id="A0A067PCD9"/>
<sequence length="119" mass="12829">MQLPSTPTPTLILRPNPDLPPRPSATATPQRKQSSASLQVPPSSIASPSKPPLSRPPSPTILSSTAPAIELIHETLYATLADILECQPSLPLLLKSDPPQAYFASVSRHTPYEPQLYRS</sequence>
<feature type="compositionally biased region" description="Pro residues" evidence="1">
    <location>
        <begin position="49"/>
        <end position="59"/>
    </location>
</feature>
<evidence type="ECO:0000313" key="2">
    <source>
        <dbReference type="EMBL" id="KDQ51470.1"/>
    </source>
</evidence>
<organism evidence="2 3">
    <name type="scientific">Jaapia argillacea MUCL 33604</name>
    <dbReference type="NCBI Taxonomy" id="933084"/>
    <lineage>
        <taxon>Eukaryota</taxon>
        <taxon>Fungi</taxon>
        <taxon>Dikarya</taxon>
        <taxon>Basidiomycota</taxon>
        <taxon>Agaricomycotina</taxon>
        <taxon>Agaricomycetes</taxon>
        <taxon>Agaricomycetidae</taxon>
        <taxon>Jaapiales</taxon>
        <taxon>Jaapiaceae</taxon>
        <taxon>Jaapia</taxon>
    </lineage>
</organism>
<dbReference type="HOGENOM" id="CLU_2061834_0_0_1"/>
<evidence type="ECO:0000313" key="3">
    <source>
        <dbReference type="Proteomes" id="UP000027265"/>
    </source>
</evidence>
<dbReference type="Proteomes" id="UP000027265">
    <property type="component" value="Unassembled WGS sequence"/>
</dbReference>
<protein>
    <submittedName>
        <fullName evidence="2">Uncharacterized protein</fullName>
    </submittedName>
</protein>
<dbReference type="EMBL" id="KL197748">
    <property type="protein sequence ID" value="KDQ51470.1"/>
    <property type="molecule type" value="Genomic_DNA"/>
</dbReference>
<reference evidence="3" key="1">
    <citation type="journal article" date="2014" name="Proc. Natl. Acad. Sci. U.S.A.">
        <title>Extensive sampling of basidiomycete genomes demonstrates inadequacy of the white-rot/brown-rot paradigm for wood decay fungi.</title>
        <authorList>
            <person name="Riley R."/>
            <person name="Salamov A.A."/>
            <person name="Brown D.W."/>
            <person name="Nagy L.G."/>
            <person name="Floudas D."/>
            <person name="Held B.W."/>
            <person name="Levasseur A."/>
            <person name="Lombard V."/>
            <person name="Morin E."/>
            <person name="Otillar R."/>
            <person name="Lindquist E.A."/>
            <person name="Sun H."/>
            <person name="LaButti K.M."/>
            <person name="Schmutz J."/>
            <person name="Jabbour D."/>
            <person name="Luo H."/>
            <person name="Baker S.E."/>
            <person name="Pisabarro A.G."/>
            <person name="Walton J.D."/>
            <person name="Blanchette R.A."/>
            <person name="Henrissat B."/>
            <person name="Martin F."/>
            <person name="Cullen D."/>
            <person name="Hibbett D.S."/>
            <person name="Grigoriev I.V."/>
        </authorList>
    </citation>
    <scope>NUCLEOTIDE SEQUENCE [LARGE SCALE GENOMIC DNA]</scope>
    <source>
        <strain evidence="3">MUCL 33604</strain>
    </source>
</reference>
<dbReference type="STRING" id="933084.A0A067PCD9"/>
<dbReference type="AlphaFoldDB" id="A0A067PCD9"/>
<name>A0A067PCD9_9AGAM</name>
<proteinExistence type="predicted"/>
<gene>
    <name evidence="2" type="ORF">JAAARDRAFT_199119</name>
</gene>
<feature type="region of interest" description="Disordered" evidence="1">
    <location>
        <begin position="1"/>
        <end position="62"/>
    </location>
</feature>
<accession>A0A067PCD9</accession>
<feature type="compositionally biased region" description="Polar residues" evidence="1">
    <location>
        <begin position="25"/>
        <end position="40"/>
    </location>
</feature>